<dbReference type="AlphaFoldDB" id="A0A1L5PSD7"/>
<dbReference type="Gene3D" id="3.90.850.10">
    <property type="entry name" value="Fumarylacetoacetase-like, C-terminal domain"/>
    <property type="match status" value="1"/>
</dbReference>
<keyword evidence="3" id="KW-0456">Lyase</keyword>
<keyword evidence="2" id="KW-0058">Aromatic hydrocarbons catabolism</keyword>
<evidence type="ECO:0000256" key="2">
    <source>
        <dbReference type="ARBA" id="ARBA00022797"/>
    </source>
</evidence>
<gene>
    <name evidence="5" type="ORF">BL240_16450</name>
</gene>
<dbReference type="InterPro" id="IPR011234">
    <property type="entry name" value="Fumarylacetoacetase-like_C"/>
</dbReference>
<dbReference type="InterPro" id="IPR050772">
    <property type="entry name" value="Hydratase-Decarb/MhpD_sf"/>
</dbReference>
<evidence type="ECO:0000313" key="6">
    <source>
        <dbReference type="Proteomes" id="UP000185146"/>
    </source>
</evidence>
<evidence type="ECO:0000256" key="1">
    <source>
        <dbReference type="ARBA" id="ARBA00010715"/>
    </source>
</evidence>
<dbReference type="Pfam" id="PF01557">
    <property type="entry name" value="FAA_hydrolase"/>
    <property type="match status" value="1"/>
</dbReference>
<dbReference type="GO" id="GO:0005737">
    <property type="term" value="C:cytoplasm"/>
    <property type="evidence" value="ECO:0007669"/>
    <property type="project" value="TreeGrafter"/>
</dbReference>
<sequence>MNNSLFIHQRTAALLLQHWLSGELLAELPASLKPETLKQGYDSQDELFAAAAGQRAGWKLGVGSSAAMRAANLSRPLIGQLEAGRCHAGGVHIRLPAVTPVTIECEVAFVLDRDIPPQVGRVPASEDIRATCVTFEVVRSRFVDRKIVGWPSFVADNVGFEALVIGNSLAAGIDVPLLADLAETTEVYVDGQLRARGLSGDAATDPLASLAHLYAHAAERGQTLKAGDVVTTGAMCQPFDLNETGHQVSARYLGQELLFTL</sequence>
<evidence type="ECO:0000259" key="4">
    <source>
        <dbReference type="Pfam" id="PF01557"/>
    </source>
</evidence>
<feature type="domain" description="Fumarylacetoacetase-like C-terminal" evidence="4">
    <location>
        <begin position="90"/>
        <end position="248"/>
    </location>
</feature>
<proteinExistence type="inferred from homology"/>
<organism evidence="5 6">
    <name type="scientific">Pseudomonas putida</name>
    <name type="common">Arthrobacter siderocapsulatus</name>
    <dbReference type="NCBI Taxonomy" id="303"/>
    <lineage>
        <taxon>Bacteria</taxon>
        <taxon>Pseudomonadati</taxon>
        <taxon>Pseudomonadota</taxon>
        <taxon>Gammaproteobacteria</taxon>
        <taxon>Pseudomonadales</taxon>
        <taxon>Pseudomonadaceae</taxon>
        <taxon>Pseudomonas</taxon>
    </lineage>
</organism>
<dbReference type="SUPFAM" id="SSF56529">
    <property type="entry name" value="FAH"/>
    <property type="match status" value="1"/>
</dbReference>
<evidence type="ECO:0000256" key="3">
    <source>
        <dbReference type="ARBA" id="ARBA00023239"/>
    </source>
</evidence>
<evidence type="ECO:0000313" key="5">
    <source>
        <dbReference type="EMBL" id="APO82956.1"/>
    </source>
</evidence>
<dbReference type="RefSeq" id="WP_075045550.1">
    <property type="nucleotide sequence ID" value="NZ_CP018743.1"/>
</dbReference>
<reference evidence="5 6" key="1">
    <citation type="submission" date="2016-12" db="EMBL/GenBank/DDBJ databases">
        <title>Draft Genome Sequence of Mercury Resistant Pseudomonas DRA525.</title>
        <authorList>
            <person name="Drace K.M."/>
        </authorList>
    </citation>
    <scope>NUCLEOTIDE SEQUENCE [LARGE SCALE GENOMIC DNA]</scope>
    <source>
        <strain evidence="5 6">DRA525</strain>
    </source>
</reference>
<dbReference type="Proteomes" id="UP000185146">
    <property type="component" value="Chromosome"/>
</dbReference>
<dbReference type="GO" id="GO:0008684">
    <property type="term" value="F:2-oxopent-4-enoate hydratase activity"/>
    <property type="evidence" value="ECO:0007669"/>
    <property type="project" value="TreeGrafter"/>
</dbReference>
<comment type="similarity">
    <text evidence="1">Belongs to the hydratase/decarboxylase family.</text>
</comment>
<dbReference type="EMBL" id="CP018743">
    <property type="protein sequence ID" value="APO82956.1"/>
    <property type="molecule type" value="Genomic_DNA"/>
</dbReference>
<accession>A0A1L5PSD7</accession>
<protein>
    <submittedName>
        <fullName evidence="5">Hydratase</fullName>
    </submittedName>
</protein>
<dbReference type="PANTHER" id="PTHR30143:SF0">
    <property type="entry name" value="2-KETO-4-PENTENOATE HYDRATASE"/>
    <property type="match status" value="1"/>
</dbReference>
<name>A0A1L5PSD7_PSEPU</name>
<dbReference type="PANTHER" id="PTHR30143">
    <property type="entry name" value="ACID HYDRATASE"/>
    <property type="match status" value="1"/>
</dbReference>
<dbReference type="InterPro" id="IPR036663">
    <property type="entry name" value="Fumarylacetoacetase_C_sf"/>
</dbReference>